<protein>
    <submittedName>
        <fullName evidence="1">Uncharacterized protein</fullName>
    </submittedName>
</protein>
<keyword evidence="2" id="KW-1185">Reference proteome</keyword>
<dbReference type="Proteomes" id="UP000638732">
    <property type="component" value="Unassembled WGS sequence"/>
</dbReference>
<evidence type="ECO:0000313" key="1">
    <source>
        <dbReference type="EMBL" id="NCD71662.1"/>
    </source>
</evidence>
<comment type="caution">
    <text evidence="1">The sequence shown here is derived from an EMBL/GenBank/DDBJ whole genome shotgun (WGS) entry which is preliminary data.</text>
</comment>
<sequence>MLFLSMSATDQDFREEFKPLHIPAHYNAGDSEQDKIIYALAQLQQATSDEVATELAKHDPTISLTEYQDKAASVLNILFGKGLIKGINVNGSIKYNLSKITHANDGTIDPELLAPGLD</sequence>
<reference evidence="1" key="1">
    <citation type="submission" date="2020-01" db="EMBL/GenBank/DDBJ databases">
        <authorList>
            <person name="Seo Y.L."/>
        </authorList>
    </citation>
    <scope>NUCLEOTIDE SEQUENCE</scope>
    <source>
        <strain evidence="1">R11</strain>
    </source>
</reference>
<reference evidence="1" key="2">
    <citation type="submission" date="2020-10" db="EMBL/GenBank/DDBJ databases">
        <title>Mucilaginibacter sp. nov., isolated from soil.</title>
        <authorList>
            <person name="Jeon C.O."/>
        </authorList>
    </citation>
    <scope>NUCLEOTIDE SEQUENCE</scope>
    <source>
        <strain evidence="1">R11</strain>
    </source>
</reference>
<accession>A0A966DVP5</accession>
<gene>
    <name evidence="1" type="ORF">GSY63_20015</name>
</gene>
<dbReference type="EMBL" id="WWEO01000044">
    <property type="protein sequence ID" value="NCD71662.1"/>
    <property type="molecule type" value="Genomic_DNA"/>
</dbReference>
<organism evidence="1 2">
    <name type="scientific">Mucilaginibacter agri</name>
    <dbReference type="NCBI Taxonomy" id="2695265"/>
    <lineage>
        <taxon>Bacteria</taxon>
        <taxon>Pseudomonadati</taxon>
        <taxon>Bacteroidota</taxon>
        <taxon>Sphingobacteriia</taxon>
        <taxon>Sphingobacteriales</taxon>
        <taxon>Sphingobacteriaceae</taxon>
        <taxon>Mucilaginibacter</taxon>
    </lineage>
</organism>
<evidence type="ECO:0000313" key="2">
    <source>
        <dbReference type="Proteomes" id="UP000638732"/>
    </source>
</evidence>
<proteinExistence type="predicted"/>
<name>A0A966DVP5_9SPHI</name>
<dbReference type="AlphaFoldDB" id="A0A966DVP5"/>